<proteinExistence type="predicted"/>
<keyword evidence="2" id="KW-1133">Transmembrane helix</keyword>
<sequence>MRASVVGAVCVVSAAIAAAPELPQDPSSCQACAIMALCAAFHGGVALLIHLLRRGPRGTRTSGATAAAVASPPAASS</sequence>
<gene>
    <name evidence="3" type="ordered locus">Os08g0180950</name>
    <name evidence="3" type="ORF">OSNPB_080180950</name>
</gene>
<protein>
    <submittedName>
        <fullName evidence="3">Os08g0180950 protein</fullName>
    </submittedName>
</protein>
<reference evidence="3 4" key="3">
    <citation type="journal article" date="2013" name="Rice">
        <title>Improvement of the Oryza sativa Nipponbare reference genome using next generation sequence and optical map data.</title>
        <authorList>
            <person name="Kawahara Y."/>
            <person name="de la Bastide M."/>
            <person name="Hamilton J.P."/>
            <person name="Kanamori H."/>
            <person name="McCombie W.R."/>
            <person name="Ouyang S."/>
            <person name="Schwartz D.C."/>
            <person name="Tanaka T."/>
            <person name="Wu J."/>
            <person name="Zhou S."/>
            <person name="Childs K.L."/>
            <person name="Davidson R.M."/>
            <person name="Lin H."/>
            <person name="Quesada-Ocampo L."/>
            <person name="Vaillancourt B."/>
            <person name="Sakai H."/>
            <person name="Lee S.S."/>
            <person name="Kim J."/>
            <person name="Numa H."/>
            <person name="Itoh T."/>
            <person name="Buell C.R."/>
            <person name="Matsumoto T."/>
        </authorList>
    </citation>
    <scope>NUCLEOTIDE SEQUENCE [LARGE SCALE GENOMIC DNA]</scope>
    <source>
        <strain evidence="4">cv. Nipponbare</strain>
    </source>
</reference>
<feature type="region of interest" description="Disordered" evidence="1">
    <location>
        <begin position="57"/>
        <end position="77"/>
    </location>
</feature>
<reference evidence="3 4" key="2">
    <citation type="journal article" date="2013" name="Plant Cell Physiol.">
        <title>Rice Annotation Project Database (RAP-DB): an integrative and interactive database for rice genomics.</title>
        <authorList>
            <person name="Sakai H."/>
            <person name="Lee S.S."/>
            <person name="Tanaka T."/>
            <person name="Numa H."/>
            <person name="Kim J."/>
            <person name="Kawahara Y."/>
            <person name="Wakimoto H."/>
            <person name="Yang C.C."/>
            <person name="Iwamoto M."/>
            <person name="Abe T."/>
            <person name="Yamada Y."/>
            <person name="Muto A."/>
            <person name="Inokuchi H."/>
            <person name="Ikemura T."/>
            <person name="Matsumoto T."/>
            <person name="Sasaki T."/>
            <person name="Itoh T."/>
        </authorList>
    </citation>
    <scope>NUCLEOTIDE SEQUENCE [LARGE SCALE GENOMIC DNA]</scope>
    <source>
        <strain evidence="4">cv. Nipponbare</strain>
    </source>
</reference>
<feature type="compositionally biased region" description="Low complexity" evidence="1">
    <location>
        <begin position="58"/>
        <end position="77"/>
    </location>
</feature>
<dbReference type="Gramene" id="Os08t0180950-00">
    <property type="protein sequence ID" value="Os08t0180950-00"/>
    <property type="gene ID" value="Os08g0180950"/>
</dbReference>
<name>A0A0P0XCD3_ORYSJ</name>
<dbReference type="AlphaFoldDB" id="A0A0P0XCD3"/>
<dbReference type="InParanoid" id="A0A0P0XCD3"/>
<reference evidence="4" key="1">
    <citation type="journal article" date="2005" name="Nature">
        <title>The map-based sequence of the rice genome.</title>
        <authorList>
            <consortium name="International rice genome sequencing project (IRGSP)"/>
            <person name="Matsumoto T."/>
            <person name="Wu J."/>
            <person name="Kanamori H."/>
            <person name="Katayose Y."/>
            <person name="Fujisawa M."/>
            <person name="Namiki N."/>
            <person name="Mizuno H."/>
            <person name="Yamamoto K."/>
            <person name="Antonio B.A."/>
            <person name="Baba T."/>
            <person name="Sakata K."/>
            <person name="Nagamura Y."/>
            <person name="Aoki H."/>
            <person name="Arikawa K."/>
            <person name="Arita K."/>
            <person name="Bito T."/>
            <person name="Chiden Y."/>
            <person name="Fujitsuka N."/>
            <person name="Fukunaka R."/>
            <person name="Hamada M."/>
            <person name="Harada C."/>
            <person name="Hayashi A."/>
            <person name="Hijishita S."/>
            <person name="Honda M."/>
            <person name="Hosokawa S."/>
            <person name="Ichikawa Y."/>
            <person name="Idonuma A."/>
            <person name="Iijima M."/>
            <person name="Ikeda M."/>
            <person name="Ikeno M."/>
            <person name="Ito K."/>
            <person name="Ito S."/>
            <person name="Ito T."/>
            <person name="Ito Y."/>
            <person name="Ito Y."/>
            <person name="Iwabuchi A."/>
            <person name="Kamiya K."/>
            <person name="Karasawa W."/>
            <person name="Kurita K."/>
            <person name="Katagiri S."/>
            <person name="Kikuta A."/>
            <person name="Kobayashi H."/>
            <person name="Kobayashi N."/>
            <person name="Machita K."/>
            <person name="Maehara T."/>
            <person name="Masukawa M."/>
            <person name="Mizubayashi T."/>
            <person name="Mukai Y."/>
            <person name="Nagasaki H."/>
            <person name="Nagata Y."/>
            <person name="Naito S."/>
            <person name="Nakashima M."/>
            <person name="Nakama Y."/>
            <person name="Nakamichi Y."/>
            <person name="Nakamura M."/>
            <person name="Meguro A."/>
            <person name="Negishi M."/>
            <person name="Ohta I."/>
            <person name="Ohta T."/>
            <person name="Okamoto M."/>
            <person name="Ono N."/>
            <person name="Saji S."/>
            <person name="Sakaguchi M."/>
            <person name="Sakai K."/>
            <person name="Shibata M."/>
            <person name="Shimokawa T."/>
            <person name="Song J."/>
            <person name="Takazaki Y."/>
            <person name="Terasawa K."/>
            <person name="Tsugane M."/>
            <person name="Tsuji K."/>
            <person name="Ueda S."/>
            <person name="Waki K."/>
            <person name="Yamagata H."/>
            <person name="Yamamoto M."/>
            <person name="Yamamoto S."/>
            <person name="Yamane H."/>
            <person name="Yoshiki S."/>
            <person name="Yoshihara R."/>
            <person name="Yukawa K."/>
            <person name="Zhong H."/>
            <person name="Yano M."/>
            <person name="Yuan Q."/>
            <person name="Ouyang S."/>
            <person name="Liu J."/>
            <person name="Jones K.M."/>
            <person name="Gansberger K."/>
            <person name="Moffat K."/>
            <person name="Hill J."/>
            <person name="Bera J."/>
            <person name="Fadrosh D."/>
            <person name="Jin S."/>
            <person name="Johri S."/>
            <person name="Kim M."/>
            <person name="Overton L."/>
            <person name="Reardon M."/>
            <person name="Tsitrin T."/>
            <person name="Vuong H."/>
            <person name="Weaver B."/>
            <person name="Ciecko A."/>
            <person name="Tallon L."/>
            <person name="Jackson J."/>
            <person name="Pai G."/>
            <person name="Aken S.V."/>
            <person name="Utterback T."/>
            <person name="Reidmuller S."/>
            <person name="Feldblyum T."/>
            <person name="Hsiao J."/>
            <person name="Zismann V."/>
            <person name="Iobst S."/>
            <person name="de Vazeille A.R."/>
            <person name="Buell C.R."/>
            <person name="Ying K."/>
            <person name="Li Y."/>
            <person name="Lu T."/>
            <person name="Huang Y."/>
            <person name="Zhao Q."/>
            <person name="Feng Q."/>
            <person name="Zhang L."/>
            <person name="Zhu J."/>
            <person name="Weng Q."/>
            <person name="Mu J."/>
            <person name="Lu Y."/>
            <person name="Fan D."/>
            <person name="Liu Y."/>
            <person name="Guan J."/>
            <person name="Zhang Y."/>
            <person name="Yu S."/>
            <person name="Liu X."/>
            <person name="Zhang Y."/>
            <person name="Hong G."/>
            <person name="Han B."/>
            <person name="Choisne N."/>
            <person name="Demange N."/>
            <person name="Orjeda G."/>
            <person name="Samain S."/>
            <person name="Cattolico L."/>
            <person name="Pelletier E."/>
            <person name="Couloux A."/>
            <person name="Segurens B."/>
            <person name="Wincker P."/>
            <person name="D'Hont A."/>
            <person name="Scarpelli C."/>
            <person name="Weissenbach J."/>
            <person name="Salanoubat M."/>
            <person name="Quetier F."/>
            <person name="Yu Y."/>
            <person name="Kim H.R."/>
            <person name="Rambo T."/>
            <person name="Currie J."/>
            <person name="Collura K."/>
            <person name="Luo M."/>
            <person name="Yang T."/>
            <person name="Ammiraju J.S.S."/>
            <person name="Engler F."/>
            <person name="Soderlund C."/>
            <person name="Wing R.A."/>
            <person name="Palmer L.E."/>
            <person name="de la Bastide M."/>
            <person name="Spiegel L."/>
            <person name="Nascimento L."/>
            <person name="Zutavern T."/>
            <person name="O'Shaughnessy A."/>
            <person name="Dike S."/>
            <person name="Dedhia N."/>
            <person name="Preston R."/>
            <person name="Balija V."/>
            <person name="McCombie W.R."/>
            <person name="Chow T."/>
            <person name="Chen H."/>
            <person name="Chung M."/>
            <person name="Chen C."/>
            <person name="Shaw J."/>
            <person name="Wu H."/>
            <person name="Hsiao K."/>
            <person name="Chao Y."/>
            <person name="Chu M."/>
            <person name="Cheng C."/>
            <person name="Hour A."/>
            <person name="Lee P."/>
            <person name="Lin S."/>
            <person name="Lin Y."/>
            <person name="Liou J."/>
            <person name="Liu S."/>
            <person name="Hsing Y."/>
            <person name="Raghuvanshi S."/>
            <person name="Mohanty A."/>
            <person name="Bharti A.K."/>
            <person name="Gaur A."/>
            <person name="Gupta V."/>
            <person name="Kumar D."/>
            <person name="Ravi V."/>
            <person name="Vij S."/>
            <person name="Kapur A."/>
            <person name="Khurana P."/>
            <person name="Khurana P."/>
            <person name="Khurana J.P."/>
            <person name="Tyagi A.K."/>
            <person name="Gaikwad K."/>
            <person name="Singh A."/>
            <person name="Dalal V."/>
            <person name="Srivastava S."/>
            <person name="Dixit A."/>
            <person name="Pal A.K."/>
            <person name="Ghazi I.A."/>
            <person name="Yadav M."/>
            <person name="Pandit A."/>
            <person name="Bhargava A."/>
            <person name="Sureshbabu K."/>
            <person name="Batra K."/>
            <person name="Sharma T.R."/>
            <person name="Mohapatra T."/>
            <person name="Singh N.K."/>
            <person name="Messing J."/>
            <person name="Nelson A.B."/>
            <person name="Fuks G."/>
            <person name="Kavchok S."/>
            <person name="Keizer G."/>
            <person name="Linton E."/>
            <person name="Llaca V."/>
            <person name="Song R."/>
            <person name="Tanyolac B."/>
            <person name="Young S."/>
            <person name="Ho-Il K."/>
            <person name="Hahn J.H."/>
            <person name="Sangsakoo G."/>
            <person name="Vanavichit A."/>
            <person name="de Mattos Luiz.A.T."/>
            <person name="Zimmer P.D."/>
            <person name="Malone G."/>
            <person name="Dellagostin O."/>
            <person name="de Oliveira A.C."/>
            <person name="Bevan M."/>
            <person name="Bancroft I."/>
            <person name="Minx P."/>
            <person name="Cordum H."/>
            <person name="Wilson R."/>
            <person name="Cheng Z."/>
            <person name="Jin W."/>
            <person name="Jiang J."/>
            <person name="Leong S.A."/>
            <person name="Iwama H."/>
            <person name="Gojobori T."/>
            <person name="Itoh T."/>
            <person name="Niimura Y."/>
            <person name="Fujii Y."/>
            <person name="Habara T."/>
            <person name="Sakai H."/>
            <person name="Sato Y."/>
            <person name="Wilson G."/>
            <person name="Kumar K."/>
            <person name="McCouch S."/>
            <person name="Juretic N."/>
            <person name="Hoen D."/>
            <person name="Wright S."/>
            <person name="Bruskiewich R."/>
            <person name="Bureau T."/>
            <person name="Miyao A."/>
            <person name="Hirochika H."/>
            <person name="Nishikawa T."/>
            <person name="Kadowaki K."/>
            <person name="Sugiura M."/>
            <person name="Burr B."/>
            <person name="Sasaki T."/>
        </authorList>
    </citation>
    <scope>NUCLEOTIDE SEQUENCE [LARGE SCALE GENOMIC DNA]</scope>
    <source>
        <strain evidence="4">cv. Nipponbare</strain>
    </source>
</reference>
<evidence type="ECO:0000256" key="2">
    <source>
        <dbReference type="SAM" id="Phobius"/>
    </source>
</evidence>
<dbReference type="EMBL" id="AP014964">
    <property type="protein sequence ID" value="BAT04111.1"/>
    <property type="molecule type" value="Genomic_DNA"/>
</dbReference>
<feature type="transmembrane region" description="Helical" evidence="2">
    <location>
        <begin position="33"/>
        <end position="52"/>
    </location>
</feature>
<keyword evidence="2" id="KW-0472">Membrane</keyword>
<dbReference type="Proteomes" id="UP000059680">
    <property type="component" value="Chromosome 8"/>
</dbReference>
<dbReference type="OMA" id="CQACAIM"/>
<accession>A0A0P0XCD3</accession>
<evidence type="ECO:0000313" key="3">
    <source>
        <dbReference type="EMBL" id="BAT04111.1"/>
    </source>
</evidence>
<evidence type="ECO:0000256" key="1">
    <source>
        <dbReference type="SAM" id="MobiDB-lite"/>
    </source>
</evidence>
<evidence type="ECO:0000313" key="4">
    <source>
        <dbReference type="Proteomes" id="UP000059680"/>
    </source>
</evidence>
<keyword evidence="4" id="KW-1185">Reference proteome</keyword>
<dbReference type="PaxDb" id="39947-A0A0P0XCD3"/>
<keyword evidence="2" id="KW-0812">Transmembrane</keyword>
<organism evidence="3 4">
    <name type="scientific">Oryza sativa subsp. japonica</name>
    <name type="common">Rice</name>
    <dbReference type="NCBI Taxonomy" id="39947"/>
    <lineage>
        <taxon>Eukaryota</taxon>
        <taxon>Viridiplantae</taxon>
        <taxon>Streptophyta</taxon>
        <taxon>Embryophyta</taxon>
        <taxon>Tracheophyta</taxon>
        <taxon>Spermatophyta</taxon>
        <taxon>Magnoliopsida</taxon>
        <taxon>Liliopsida</taxon>
        <taxon>Poales</taxon>
        <taxon>Poaceae</taxon>
        <taxon>BOP clade</taxon>
        <taxon>Oryzoideae</taxon>
        <taxon>Oryzeae</taxon>
        <taxon>Oryzinae</taxon>
        <taxon>Oryza</taxon>
        <taxon>Oryza sativa</taxon>
    </lineage>
</organism>